<evidence type="ECO:0000313" key="4">
    <source>
        <dbReference type="Proteomes" id="UP000176915"/>
    </source>
</evidence>
<dbReference type="Proteomes" id="UP000176915">
    <property type="component" value="Unassembled WGS sequence"/>
</dbReference>
<dbReference type="CDD" id="cd08168">
    <property type="entry name" value="Cytochrom_C3"/>
    <property type="match status" value="1"/>
</dbReference>
<protein>
    <recommendedName>
        <fullName evidence="2">Cytochrome c7-like domain-containing protein</fullName>
    </recommendedName>
</protein>
<dbReference type="Pfam" id="PF14522">
    <property type="entry name" value="Cytochrome_C7"/>
    <property type="match status" value="1"/>
</dbReference>
<organism evidence="3 4">
    <name type="scientific">Candidatus Falkowbacteria bacterium RIFCSPLOWO2_12_FULL_45_13</name>
    <dbReference type="NCBI Taxonomy" id="1797991"/>
    <lineage>
        <taxon>Bacteria</taxon>
        <taxon>Candidatus Falkowiibacteriota</taxon>
    </lineage>
</organism>
<evidence type="ECO:0000313" key="3">
    <source>
        <dbReference type="EMBL" id="OGF30627.1"/>
    </source>
</evidence>
<feature type="signal peptide" evidence="1">
    <location>
        <begin position="1"/>
        <end position="19"/>
    </location>
</feature>
<proteinExistence type="predicted"/>
<feature type="chain" id="PRO_5009521301" description="Cytochrome c7-like domain-containing protein" evidence="1">
    <location>
        <begin position="20"/>
        <end position="105"/>
    </location>
</feature>
<dbReference type="InterPro" id="IPR026352">
    <property type="entry name" value="Nanowire_3heme"/>
</dbReference>
<evidence type="ECO:0000259" key="2">
    <source>
        <dbReference type="Pfam" id="PF14522"/>
    </source>
</evidence>
<accession>A0A1F5SV71</accession>
<sequence length="105" mass="11278">MKKVALFLTLIILASASYAAFDKKITFKGKTLAPTVFDHGKHMAVKGTTCKACHPAIFKQKAGTSKVTMAAINKGKFCAVCHKEKGKAFAVAKNCAKCHVKEGVY</sequence>
<dbReference type="InterPro" id="IPR036280">
    <property type="entry name" value="Multihaem_cyt_sf"/>
</dbReference>
<dbReference type="PANTHER" id="PTHR39425:SF1">
    <property type="entry name" value="CYTOCHROME C7-LIKE DOMAIN-CONTAINING PROTEIN"/>
    <property type="match status" value="1"/>
</dbReference>
<dbReference type="PANTHER" id="PTHR39425">
    <property type="entry name" value="LIPOPROTEIN CYTOCHROME C"/>
    <property type="match status" value="1"/>
</dbReference>
<gene>
    <name evidence="3" type="ORF">A3H09_03200</name>
</gene>
<dbReference type="Gene3D" id="3.90.10.10">
    <property type="entry name" value="Cytochrome C3"/>
    <property type="match status" value="1"/>
</dbReference>
<evidence type="ECO:0000256" key="1">
    <source>
        <dbReference type="SAM" id="SignalP"/>
    </source>
</evidence>
<keyword evidence="1" id="KW-0732">Signal</keyword>
<dbReference type="InterPro" id="IPR029467">
    <property type="entry name" value="Cyt_c7-like"/>
</dbReference>
<dbReference type="AlphaFoldDB" id="A0A1F5SV71"/>
<name>A0A1F5SV71_9BACT</name>
<reference evidence="3 4" key="1">
    <citation type="journal article" date="2016" name="Nat. Commun.">
        <title>Thousands of microbial genomes shed light on interconnected biogeochemical processes in an aquifer system.</title>
        <authorList>
            <person name="Anantharaman K."/>
            <person name="Brown C.T."/>
            <person name="Hug L.A."/>
            <person name="Sharon I."/>
            <person name="Castelle C.J."/>
            <person name="Probst A.J."/>
            <person name="Thomas B.C."/>
            <person name="Singh A."/>
            <person name="Wilkins M.J."/>
            <person name="Karaoz U."/>
            <person name="Brodie E.L."/>
            <person name="Williams K.H."/>
            <person name="Hubbard S.S."/>
            <person name="Banfield J.F."/>
        </authorList>
    </citation>
    <scope>NUCLEOTIDE SEQUENCE [LARGE SCALE GENOMIC DNA]</scope>
</reference>
<dbReference type="NCBIfam" id="TIGR04257">
    <property type="entry name" value="nanowire_3heme"/>
    <property type="match status" value="1"/>
</dbReference>
<feature type="domain" description="Cytochrome c7-like" evidence="2">
    <location>
        <begin position="36"/>
        <end position="99"/>
    </location>
</feature>
<dbReference type="EMBL" id="MFFY01000044">
    <property type="protein sequence ID" value="OGF30627.1"/>
    <property type="molecule type" value="Genomic_DNA"/>
</dbReference>
<comment type="caution">
    <text evidence="3">The sequence shown here is derived from an EMBL/GenBank/DDBJ whole genome shotgun (WGS) entry which is preliminary data.</text>
</comment>
<dbReference type="SUPFAM" id="SSF48695">
    <property type="entry name" value="Multiheme cytochromes"/>
    <property type="match status" value="1"/>
</dbReference>